<dbReference type="InterPro" id="IPR011460">
    <property type="entry name" value="Lcl_C"/>
</dbReference>
<dbReference type="AlphaFoldDB" id="A0A8J7MDC1"/>
<dbReference type="PANTHER" id="PTHR35812">
    <property type="entry name" value="LIPOPROTEIN"/>
    <property type="match status" value="1"/>
</dbReference>
<accession>A0A8J7MDC1</accession>
<name>A0A8J7MDC1_9BACT</name>
<evidence type="ECO:0000256" key="1">
    <source>
        <dbReference type="SAM" id="MobiDB-lite"/>
    </source>
</evidence>
<keyword evidence="4" id="KW-1185">Reference proteome</keyword>
<feature type="region of interest" description="Disordered" evidence="1">
    <location>
        <begin position="380"/>
        <end position="401"/>
    </location>
</feature>
<evidence type="ECO:0000313" key="4">
    <source>
        <dbReference type="Proteomes" id="UP000624703"/>
    </source>
</evidence>
<feature type="domain" description="Lcl C-terminal" evidence="2">
    <location>
        <begin position="255"/>
        <end position="367"/>
    </location>
</feature>
<reference evidence="3" key="1">
    <citation type="submission" date="2021-01" db="EMBL/GenBank/DDBJ databases">
        <title>Modified the classification status of verrucomicrobia.</title>
        <authorList>
            <person name="Feng X."/>
        </authorList>
    </citation>
    <scope>NUCLEOTIDE SEQUENCE</scope>
    <source>
        <strain evidence="3">_KCTC 22039</strain>
    </source>
</reference>
<sequence>MFTSPLSFAEKSIRKFSSWPSQKRPLRYFSTSLVVCGLSQLACPNELSADELSYPIVDTGVEIFTNDKEVIDEPTEGQAFYGQDAHFASFYPSYEDNEDGTVEDLVTGLIWQKNMGEKMTYKEALEAAEECQLGGYDDWRIPSIKELYSLIDFRGEMRREGDGELFIDTGFFDQQLGDEDAGERPIDAQTWSSTFYVGKTMRASRSIFGVNFIDGRIKAYPLKKPRSHDENKMYFRLVRGNEDYGVNKFVDNEDGTVTDEATGLMWQIEDSGEGMDWQMALDYANNLELAGHSDWRLPNAKELQSIVDYNRSPQTTRSAAIDPLFFVSEIKGPDRRKNFPYFWSSTTHQDGRNPYDSAVYFAFGDALGKMHDRVMDVHGAGAQRSDPKSGDESDYPKFHGPQGDLRAVFNYVRCVRDVE</sequence>
<protein>
    <submittedName>
        <fullName evidence="3">DUF1566 domain-containing protein</fullName>
    </submittedName>
</protein>
<gene>
    <name evidence="3" type="ORF">JIN82_08150</name>
</gene>
<feature type="compositionally biased region" description="Basic and acidic residues" evidence="1">
    <location>
        <begin position="385"/>
        <end position="397"/>
    </location>
</feature>
<dbReference type="RefSeq" id="WP_200311135.1">
    <property type="nucleotide sequence ID" value="NZ_JAENIM010000039.1"/>
</dbReference>
<dbReference type="PANTHER" id="PTHR35812:SF1">
    <property type="entry name" value="LIPOPROTEIN"/>
    <property type="match status" value="1"/>
</dbReference>
<dbReference type="Pfam" id="PF07603">
    <property type="entry name" value="Lcl_C"/>
    <property type="match status" value="2"/>
</dbReference>
<dbReference type="Proteomes" id="UP000624703">
    <property type="component" value="Unassembled WGS sequence"/>
</dbReference>
<evidence type="ECO:0000313" key="3">
    <source>
        <dbReference type="EMBL" id="MBK1791121.1"/>
    </source>
</evidence>
<feature type="domain" description="Lcl C-terminal" evidence="2">
    <location>
        <begin position="100"/>
        <end position="239"/>
    </location>
</feature>
<evidence type="ECO:0000259" key="2">
    <source>
        <dbReference type="Pfam" id="PF07603"/>
    </source>
</evidence>
<organism evidence="3 4">
    <name type="scientific">Persicirhabdus sediminis</name>
    <dbReference type="NCBI Taxonomy" id="454144"/>
    <lineage>
        <taxon>Bacteria</taxon>
        <taxon>Pseudomonadati</taxon>
        <taxon>Verrucomicrobiota</taxon>
        <taxon>Verrucomicrobiia</taxon>
        <taxon>Verrucomicrobiales</taxon>
        <taxon>Verrucomicrobiaceae</taxon>
        <taxon>Persicirhabdus</taxon>
    </lineage>
</organism>
<proteinExistence type="predicted"/>
<dbReference type="EMBL" id="JAENIM010000039">
    <property type="protein sequence ID" value="MBK1791121.1"/>
    <property type="molecule type" value="Genomic_DNA"/>
</dbReference>
<comment type="caution">
    <text evidence="3">The sequence shown here is derived from an EMBL/GenBank/DDBJ whole genome shotgun (WGS) entry which is preliminary data.</text>
</comment>